<dbReference type="SMART" id="SM00404">
    <property type="entry name" value="PTPc_motif"/>
    <property type="match status" value="2"/>
</dbReference>
<keyword evidence="15" id="KW-1185">Reference proteome</keyword>
<evidence type="ECO:0000313" key="15">
    <source>
        <dbReference type="Proteomes" id="UP001627154"/>
    </source>
</evidence>
<comment type="caution">
    <text evidence="14">The sequence shown here is derived from an EMBL/GenBank/DDBJ whole genome shotgun (WGS) entry which is preliminary data.</text>
</comment>
<reference evidence="14 15" key="1">
    <citation type="journal article" date="2024" name="bioRxiv">
        <title>A reference genome for Trichogramma kaykai: A tiny desert-dwelling parasitoid wasp with competing sex-ratio distorters.</title>
        <authorList>
            <person name="Culotta J."/>
            <person name="Lindsey A.R."/>
        </authorList>
    </citation>
    <scope>NUCLEOTIDE SEQUENCE [LARGE SCALE GENOMIC DNA]</scope>
    <source>
        <strain evidence="14 15">KSX58</strain>
    </source>
</reference>
<accession>A0ABD2WA05</accession>
<dbReference type="InterPro" id="IPR036116">
    <property type="entry name" value="FN3_sf"/>
</dbReference>
<feature type="signal peptide" evidence="10">
    <location>
        <begin position="1"/>
        <end position="25"/>
    </location>
</feature>
<feature type="domain" description="Tyrosine-protein phosphatase" evidence="11">
    <location>
        <begin position="1765"/>
        <end position="2000"/>
    </location>
</feature>
<dbReference type="InterPro" id="IPR013783">
    <property type="entry name" value="Ig-like_fold"/>
</dbReference>
<dbReference type="SMART" id="SM00194">
    <property type="entry name" value="PTPc"/>
    <property type="match status" value="2"/>
</dbReference>
<dbReference type="InterPro" id="IPR050348">
    <property type="entry name" value="Protein-Tyr_Phosphatase"/>
</dbReference>
<feature type="domain" description="Fibronectin type-III" evidence="13">
    <location>
        <begin position="754"/>
        <end position="868"/>
    </location>
</feature>
<dbReference type="EC" id="3.1.3.48" evidence="3"/>
<name>A0ABD2WA05_9HYME</name>
<evidence type="ECO:0000256" key="6">
    <source>
        <dbReference type="ARBA" id="ARBA00022912"/>
    </source>
</evidence>
<evidence type="ECO:0000256" key="3">
    <source>
        <dbReference type="ARBA" id="ARBA00013064"/>
    </source>
</evidence>
<evidence type="ECO:0000256" key="4">
    <source>
        <dbReference type="ARBA" id="ARBA00022729"/>
    </source>
</evidence>
<protein>
    <recommendedName>
        <fullName evidence="3">protein-tyrosine-phosphatase</fullName>
        <ecNumber evidence="3">3.1.3.48</ecNumber>
    </recommendedName>
</protein>
<keyword evidence="6" id="KW-0904">Protein phosphatase</keyword>
<dbReference type="SMART" id="SM00060">
    <property type="entry name" value="FN3"/>
    <property type="match status" value="4"/>
</dbReference>
<dbReference type="PROSITE" id="PS00383">
    <property type="entry name" value="TYR_PHOSPHATASE_1"/>
    <property type="match status" value="1"/>
</dbReference>
<dbReference type="SUPFAM" id="SSF49265">
    <property type="entry name" value="Fibronectin type III"/>
    <property type="match status" value="3"/>
</dbReference>
<feature type="transmembrane region" description="Helical" evidence="9">
    <location>
        <begin position="1340"/>
        <end position="1365"/>
    </location>
</feature>
<dbReference type="GO" id="GO:0009653">
    <property type="term" value="P:anatomical structure morphogenesis"/>
    <property type="evidence" value="ECO:0007669"/>
    <property type="project" value="UniProtKB-ARBA"/>
</dbReference>
<dbReference type="InterPro" id="IPR029021">
    <property type="entry name" value="Prot-tyrosine_phosphatase-like"/>
</dbReference>
<gene>
    <name evidence="14" type="ORF">TKK_015686</name>
</gene>
<evidence type="ECO:0000259" key="13">
    <source>
        <dbReference type="PROSITE" id="PS50853"/>
    </source>
</evidence>
<evidence type="ECO:0000256" key="5">
    <source>
        <dbReference type="ARBA" id="ARBA00022801"/>
    </source>
</evidence>
<evidence type="ECO:0000256" key="10">
    <source>
        <dbReference type="SAM" id="SignalP"/>
    </source>
</evidence>
<proteinExistence type="inferred from homology"/>
<dbReference type="Gene3D" id="3.90.190.10">
    <property type="entry name" value="Protein tyrosine phosphatase superfamily"/>
    <property type="match status" value="2"/>
</dbReference>
<evidence type="ECO:0000256" key="1">
    <source>
        <dbReference type="ARBA" id="ARBA00004167"/>
    </source>
</evidence>
<dbReference type="CDD" id="cd00047">
    <property type="entry name" value="PTPc"/>
    <property type="match status" value="2"/>
</dbReference>
<keyword evidence="9" id="KW-1133">Transmembrane helix</keyword>
<dbReference type="PROSITE" id="PS50055">
    <property type="entry name" value="TYR_PHOSPHATASE_PTP"/>
    <property type="match status" value="2"/>
</dbReference>
<feature type="domain" description="Tyrosine-protein phosphatase" evidence="11">
    <location>
        <begin position="1445"/>
        <end position="1709"/>
    </location>
</feature>
<dbReference type="PANTHER" id="PTHR19134">
    <property type="entry name" value="RECEPTOR-TYPE TYROSINE-PROTEIN PHOSPHATASE"/>
    <property type="match status" value="1"/>
</dbReference>
<feature type="domain" description="Tyrosine specific protein phosphatases" evidence="12">
    <location>
        <begin position="1917"/>
        <end position="1991"/>
    </location>
</feature>
<feature type="chain" id="PRO_5044743522" description="protein-tyrosine-phosphatase" evidence="10">
    <location>
        <begin position="26"/>
        <end position="2010"/>
    </location>
</feature>
<sequence length="2010" mass="229992">MEKFPSWLLDLTLVMLMTACLQVRGEFFVLSGPEHSQGRQLKARDMYCLTNDMGSALSWNSNLEWDVSRPDDDVSPKPLILHNANNVYPEQDSLNCQMGQRNECSKTWTRIGNWSYVDILDHPMAPVLDNRWEDFPAVRLGNEYILFDGRPNPGVLTISIRGDANVRIKLSEAKSDKRFSVYVTLGPLQNTISINKRCEGAGLNSTSSPSITDECETILASNQKSVLSSIEWKTLVIKWQFAERFELSVENLNEIFMSYSTDKGYKLIESTNKAPTIFAFAKSDGPIFIKMHNYGYSLTLTTKSKLISADIMSPSQDRNMCIEMSISLCENCLMFADFVDSSGTQKAAATFTNKLSSSKNGLPAWRNVKINKTLPRDMDFPVKLLINTLSNTTKNNKPFWAISNIRRCYNSVYKAIKIRTYNANSSQPNSSPGWSKITCQKLNPDGSSKVVDSLNRHSSTPNLDQKALCQEGKVGSSCQIRCSDLFIDSGDCKQLHVCDQIGCSCAQGFKMPQCTEQCPELTYGHECQRKCGHCAYNNCNAATGECKYGCKNTDKQLYLLPYCKLGIGSPPAPIVESINSTCVRVYLKMKPEYKAIDTVIRFEIRENATASAIMSDEIIIDKNTINIDFYAEHLTPGTRYKAVGIVYSQNHTFLGKSTNFTTQCTESTALNFVTIVKQTSIILDNKVDVHVNDSCPQNWYNIKLMDEKNVTLFDGSSKFPRTFEQLEPFRNYNMIIKSNNNTLVDRMLRTLEGVPDAVQNLSVKASEDQVHVDWLPPNNTRGKLVNYTVEIRPIEFFGCEDMNSSIAYDNYPEKPSKTGIIIDDQILDSYNYTFDGLMPYAKYLINVFAANTRCKGEIISYEIETPASKIAKEEFSNLRLTNETSSTIAAYLRWDPPEDCTKIRGPTKLARVSIRRNNGLLVKDVDGYSFPLEKVDFNGTETYEVNLYPLRELNGDINETAFSNLTFTMPARAPPPVQNLEVIEIIANDSVKLRWDEPKPPHNGQLEFYSVVFCRENSKKTCKEEKIMVYRNKTCELSDSSSVNICATIPLPNGDFNQVLVSAHNNKIAEPSEPVMAPLIQKRIVPSAPQNLSLNIVKDDNSTVKVIWNRPLITGGKLEKYVLEVRLLNSSLKVPPWKEKTIDYEVQEDDYGPLYSYDLNLFPSSTFSIGIKAVTVEKVHGKKSELIVELDGAMDFNTDDLKIKMNGDSTLSITIPKINNEVEGSSLTVVLQGFRFCEDTNAFNVSKRDDLIQLPNILNSSNYESRLVATFEKPDEWVGREFIIGHNTPEQQSNEYKMCENESYSVHLILAENLRGEKRVVRSINSDEVLMSPSQPDFPFMWLIMLFAIILALIVLIFICYHWFYKKCAQKYERKRQRKVQTEHLQLSPEIKTQLQMNVDEVESIEKENFDSKCASWSSIIDSSSKINVKEFYHNFEYVYMSGKLHDDYYRLKRGPTKPCTVGSHENFESKNRYSEIIPYDENRVILPGDGISNYINASYIRGHYGLDCTEKKRAYIATQAPMNNTVNDFWKMIWQDNVKLICMLMKLVEGNEIKCQQYWPSQEGETVSYGNITIKLVSEEEYFNYTDRIFKVTCAGSEESRKVRHLQFTTWPDEGVPENIRSLAQYLVEVRTYLSIPQSPEDAPIVVHCTDGIGRTGTFIVLDMCIAQAILTGEVDIFPHIFKAREDRINMVDKLDQYLLIHVVLLEFFTIELNTCFECDSTLAENIFKAKQESSFRYRRITHRAWYERIFEKPQMEETKLSARNKAKHRFPDTARDAHRLYLNRSISSDPESDYLAACFVRGIFKDRNYIATQLPMPTTAGDFWRMLSEQNVEHVLVLQLPNLHDPSYCELVPDNKGYAGTNYIKVIRQAHLTEDFQYYLKEEVLIIDSSKPSRKQIVKFFSYKNWTETPKPCLKELLHIWRMLEYQPRKIQCPIVVVCRDGVTASGFWLTMSLLFQKMIIDRKCDPSEVVLTLRRHREDFFNRPEYLDYLYDAVLAWILDPIETDIN</sequence>
<evidence type="ECO:0000259" key="12">
    <source>
        <dbReference type="PROSITE" id="PS50056"/>
    </source>
</evidence>
<dbReference type="GO" id="GO:0048666">
    <property type="term" value="P:neuron development"/>
    <property type="evidence" value="ECO:0007669"/>
    <property type="project" value="UniProtKB-ARBA"/>
</dbReference>
<dbReference type="PROSITE" id="PS50853">
    <property type="entry name" value="FN3"/>
    <property type="match status" value="2"/>
</dbReference>
<dbReference type="GO" id="GO:0016020">
    <property type="term" value="C:membrane"/>
    <property type="evidence" value="ECO:0007669"/>
    <property type="project" value="UniProtKB-SubCell"/>
</dbReference>
<evidence type="ECO:0000256" key="8">
    <source>
        <dbReference type="ARBA" id="ARBA00051722"/>
    </source>
</evidence>
<keyword evidence="5" id="KW-0378">Hydrolase</keyword>
<dbReference type="InterPro" id="IPR003595">
    <property type="entry name" value="Tyr_Pase_cat"/>
</dbReference>
<dbReference type="Gene3D" id="2.60.40.10">
    <property type="entry name" value="Immunoglobulins"/>
    <property type="match status" value="3"/>
</dbReference>
<comment type="similarity">
    <text evidence="2">Belongs to the protein-tyrosine phosphatase family.</text>
</comment>
<dbReference type="Gene3D" id="2.170.300.10">
    <property type="entry name" value="Tie2 ligand-binding domain superfamily"/>
    <property type="match status" value="1"/>
</dbReference>
<feature type="domain" description="Fibronectin type-III" evidence="13">
    <location>
        <begin position="1088"/>
        <end position="1195"/>
    </location>
</feature>
<dbReference type="InterPro" id="IPR000387">
    <property type="entry name" value="Tyr_Pase_dom"/>
</dbReference>
<keyword evidence="9" id="KW-0812">Transmembrane</keyword>
<comment type="subcellular location">
    <subcellularLocation>
        <location evidence="1">Membrane</location>
        <topology evidence="1">Single-pass membrane protein</topology>
    </subcellularLocation>
</comment>
<feature type="domain" description="Tyrosine specific protein phosphatases" evidence="12">
    <location>
        <begin position="1625"/>
        <end position="1700"/>
    </location>
</feature>
<organism evidence="14 15">
    <name type="scientific">Trichogramma kaykai</name>
    <dbReference type="NCBI Taxonomy" id="54128"/>
    <lineage>
        <taxon>Eukaryota</taxon>
        <taxon>Metazoa</taxon>
        <taxon>Ecdysozoa</taxon>
        <taxon>Arthropoda</taxon>
        <taxon>Hexapoda</taxon>
        <taxon>Insecta</taxon>
        <taxon>Pterygota</taxon>
        <taxon>Neoptera</taxon>
        <taxon>Endopterygota</taxon>
        <taxon>Hymenoptera</taxon>
        <taxon>Apocrita</taxon>
        <taxon>Proctotrupomorpha</taxon>
        <taxon>Chalcidoidea</taxon>
        <taxon>Trichogrammatidae</taxon>
        <taxon>Trichogramma</taxon>
    </lineage>
</organism>
<dbReference type="EMBL" id="JBJJXI010000123">
    <property type="protein sequence ID" value="KAL3389475.1"/>
    <property type="molecule type" value="Genomic_DNA"/>
</dbReference>
<evidence type="ECO:0000313" key="14">
    <source>
        <dbReference type="EMBL" id="KAL3389475.1"/>
    </source>
</evidence>
<dbReference type="GO" id="GO:0004725">
    <property type="term" value="F:protein tyrosine phosphatase activity"/>
    <property type="evidence" value="ECO:0007669"/>
    <property type="project" value="UniProtKB-EC"/>
</dbReference>
<dbReference type="Proteomes" id="UP001627154">
    <property type="component" value="Unassembled WGS sequence"/>
</dbReference>
<evidence type="ECO:0000256" key="7">
    <source>
        <dbReference type="ARBA" id="ARBA00023136"/>
    </source>
</evidence>
<dbReference type="Pfam" id="PF00041">
    <property type="entry name" value="fn3"/>
    <property type="match status" value="1"/>
</dbReference>
<dbReference type="InterPro" id="IPR016130">
    <property type="entry name" value="Tyr_Pase_AS"/>
</dbReference>
<evidence type="ECO:0000256" key="2">
    <source>
        <dbReference type="ARBA" id="ARBA00009580"/>
    </source>
</evidence>
<dbReference type="Pfam" id="PF00102">
    <property type="entry name" value="Y_phosphatase"/>
    <property type="match status" value="2"/>
</dbReference>
<keyword evidence="4 10" id="KW-0732">Signal</keyword>
<dbReference type="InterPro" id="IPR003961">
    <property type="entry name" value="FN3_dom"/>
</dbReference>
<keyword evidence="7 9" id="KW-0472">Membrane</keyword>
<dbReference type="InterPro" id="IPR000242">
    <property type="entry name" value="PTP_cat"/>
</dbReference>
<dbReference type="PROSITE" id="PS50056">
    <property type="entry name" value="TYR_PHOSPHATASE_2"/>
    <property type="match status" value="2"/>
</dbReference>
<dbReference type="PANTHER" id="PTHR19134:SF562">
    <property type="entry name" value="PROTEIN-TYROSINE-PHOSPHATASE"/>
    <property type="match status" value="1"/>
</dbReference>
<evidence type="ECO:0000256" key="9">
    <source>
        <dbReference type="SAM" id="Phobius"/>
    </source>
</evidence>
<evidence type="ECO:0000259" key="11">
    <source>
        <dbReference type="PROSITE" id="PS50055"/>
    </source>
</evidence>
<dbReference type="SUPFAM" id="SSF52799">
    <property type="entry name" value="(Phosphotyrosine protein) phosphatases II"/>
    <property type="match status" value="2"/>
</dbReference>
<dbReference type="CDD" id="cd00063">
    <property type="entry name" value="FN3"/>
    <property type="match status" value="3"/>
</dbReference>
<comment type="catalytic activity">
    <reaction evidence="8">
        <text>O-phospho-L-tyrosyl-[protein] + H2O = L-tyrosyl-[protein] + phosphate</text>
        <dbReference type="Rhea" id="RHEA:10684"/>
        <dbReference type="Rhea" id="RHEA-COMP:10136"/>
        <dbReference type="Rhea" id="RHEA-COMP:20101"/>
        <dbReference type="ChEBI" id="CHEBI:15377"/>
        <dbReference type="ChEBI" id="CHEBI:43474"/>
        <dbReference type="ChEBI" id="CHEBI:46858"/>
        <dbReference type="ChEBI" id="CHEBI:61978"/>
        <dbReference type="EC" id="3.1.3.48"/>
    </reaction>
</comment>
<dbReference type="FunFam" id="3.90.190.10:FF:000102">
    <property type="entry name" value="Receptor-type tyrosine-protein phosphatase"/>
    <property type="match status" value="1"/>
</dbReference>
<dbReference type="PRINTS" id="PR00700">
    <property type="entry name" value="PRTYPHPHTASE"/>
</dbReference>